<keyword evidence="1" id="KW-0812">Transmembrane</keyword>
<dbReference type="RefSeq" id="WP_151048656.1">
    <property type="nucleotide sequence ID" value="NZ_CABVPN010000041.1"/>
</dbReference>
<dbReference type="EMBL" id="CABVPN010000041">
    <property type="protein sequence ID" value="VWC23827.1"/>
    <property type="molecule type" value="Genomic_DNA"/>
</dbReference>
<dbReference type="AlphaFoldDB" id="A0A6P2QWS4"/>
<protein>
    <submittedName>
        <fullName evidence="2">Uncharacterized protein</fullName>
    </submittedName>
</protein>
<evidence type="ECO:0000256" key="1">
    <source>
        <dbReference type="SAM" id="Phobius"/>
    </source>
</evidence>
<keyword evidence="3" id="KW-1185">Reference proteome</keyword>
<feature type="transmembrane region" description="Helical" evidence="1">
    <location>
        <begin position="6"/>
        <end position="27"/>
    </location>
</feature>
<gene>
    <name evidence="2" type="ORF">BDI24065_06006</name>
</gene>
<dbReference type="GeneID" id="93031089"/>
<sequence length="99" mass="11178">MCDDIQLIRILLFAICAVMVFGGIYAIHRFCKRKGIDMNTFPGMFEMYRRVFAFEERAFSLLVLVCMYGSAVLGLMAIALTLWGAGQGCEFPIGRNTHE</sequence>
<evidence type="ECO:0000313" key="3">
    <source>
        <dbReference type="Proteomes" id="UP000494125"/>
    </source>
</evidence>
<keyword evidence="1" id="KW-0472">Membrane</keyword>
<accession>A0A6P2QWS4</accession>
<name>A0A6P2QWS4_9BURK</name>
<proteinExistence type="predicted"/>
<evidence type="ECO:0000313" key="2">
    <source>
        <dbReference type="EMBL" id="VWC23827.1"/>
    </source>
</evidence>
<keyword evidence="1" id="KW-1133">Transmembrane helix</keyword>
<reference evidence="2 3" key="1">
    <citation type="submission" date="2019-09" db="EMBL/GenBank/DDBJ databases">
        <authorList>
            <person name="Depoorter E."/>
        </authorList>
    </citation>
    <scope>NUCLEOTIDE SEQUENCE [LARGE SCALE GENOMIC DNA]</scope>
    <source>
        <strain evidence="2">LMG 24065</strain>
    </source>
</reference>
<dbReference type="Proteomes" id="UP000494125">
    <property type="component" value="Unassembled WGS sequence"/>
</dbReference>
<feature type="transmembrane region" description="Helical" evidence="1">
    <location>
        <begin position="58"/>
        <end position="83"/>
    </location>
</feature>
<organism evidence="2 3">
    <name type="scientific">Burkholderia diffusa</name>
    <dbReference type="NCBI Taxonomy" id="488732"/>
    <lineage>
        <taxon>Bacteria</taxon>
        <taxon>Pseudomonadati</taxon>
        <taxon>Pseudomonadota</taxon>
        <taxon>Betaproteobacteria</taxon>
        <taxon>Burkholderiales</taxon>
        <taxon>Burkholderiaceae</taxon>
        <taxon>Burkholderia</taxon>
        <taxon>Burkholderia cepacia complex</taxon>
    </lineage>
</organism>